<organism evidence="8 9">
    <name type="scientific">Vallicoccus soli</name>
    <dbReference type="NCBI Taxonomy" id="2339232"/>
    <lineage>
        <taxon>Bacteria</taxon>
        <taxon>Bacillati</taxon>
        <taxon>Actinomycetota</taxon>
        <taxon>Actinomycetes</taxon>
        <taxon>Motilibacterales</taxon>
        <taxon>Vallicoccaceae</taxon>
        <taxon>Vallicoccus</taxon>
    </lineage>
</organism>
<dbReference type="AlphaFoldDB" id="A0A3A3ZHH1"/>
<protein>
    <submittedName>
        <fullName evidence="8">Sigma-70 family RNA polymerase sigma factor</fullName>
    </submittedName>
</protein>
<accession>A0A3A3ZHH1</accession>
<dbReference type="InterPro" id="IPR013249">
    <property type="entry name" value="RNA_pol_sigma70_r4_t2"/>
</dbReference>
<evidence type="ECO:0000256" key="4">
    <source>
        <dbReference type="ARBA" id="ARBA00023125"/>
    </source>
</evidence>
<keyword evidence="5" id="KW-0804">Transcription</keyword>
<comment type="similarity">
    <text evidence="1">Belongs to the sigma-70 factor family. ECF subfamily.</text>
</comment>
<dbReference type="EMBL" id="QZEZ01000006">
    <property type="protein sequence ID" value="RJK94770.1"/>
    <property type="molecule type" value="Genomic_DNA"/>
</dbReference>
<evidence type="ECO:0000259" key="6">
    <source>
        <dbReference type="Pfam" id="PF04542"/>
    </source>
</evidence>
<dbReference type="GO" id="GO:0006352">
    <property type="term" value="P:DNA-templated transcription initiation"/>
    <property type="evidence" value="ECO:0007669"/>
    <property type="project" value="InterPro"/>
</dbReference>
<dbReference type="GO" id="GO:0003677">
    <property type="term" value="F:DNA binding"/>
    <property type="evidence" value="ECO:0007669"/>
    <property type="project" value="UniProtKB-KW"/>
</dbReference>
<evidence type="ECO:0000256" key="1">
    <source>
        <dbReference type="ARBA" id="ARBA00010641"/>
    </source>
</evidence>
<feature type="domain" description="RNA polymerase sigma-70 region 2" evidence="6">
    <location>
        <begin position="26"/>
        <end position="90"/>
    </location>
</feature>
<dbReference type="SUPFAM" id="SSF88659">
    <property type="entry name" value="Sigma3 and sigma4 domains of RNA polymerase sigma factors"/>
    <property type="match status" value="1"/>
</dbReference>
<dbReference type="InterPro" id="IPR036388">
    <property type="entry name" value="WH-like_DNA-bd_sf"/>
</dbReference>
<dbReference type="Pfam" id="PF08281">
    <property type="entry name" value="Sigma70_r4_2"/>
    <property type="match status" value="1"/>
</dbReference>
<feature type="domain" description="RNA polymerase sigma factor 70 region 4 type 2" evidence="7">
    <location>
        <begin position="117"/>
        <end position="165"/>
    </location>
</feature>
<sequence length="182" mass="19603">MVAAGPAGSVDDGGRVAGDDADAVCRREHPRLVAALTAYTGDRDLAVELSQEALARALLHWREVQGMDAPGAWLHRVAMNLANSHFRRRRYERLALRRAAARVPASVDAPEPPLGGAVRTALAELPPRQREAVVLRYVLDLSVEQAAERMGCAAGTVRALTAQGTARLRRHPGLADLQEVLP</sequence>
<reference evidence="8 9" key="1">
    <citation type="submission" date="2018-09" db="EMBL/GenBank/DDBJ databases">
        <title>YIM 75000 draft genome.</title>
        <authorList>
            <person name="Tang S."/>
            <person name="Feng Y."/>
        </authorList>
    </citation>
    <scope>NUCLEOTIDE SEQUENCE [LARGE SCALE GENOMIC DNA]</scope>
    <source>
        <strain evidence="8 9">YIM 75000</strain>
    </source>
</reference>
<evidence type="ECO:0000256" key="2">
    <source>
        <dbReference type="ARBA" id="ARBA00023015"/>
    </source>
</evidence>
<dbReference type="InterPro" id="IPR013325">
    <property type="entry name" value="RNA_pol_sigma_r2"/>
</dbReference>
<dbReference type="InterPro" id="IPR007627">
    <property type="entry name" value="RNA_pol_sigma70_r2"/>
</dbReference>
<keyword evidence="2" id="KW-0805">Transcription regulation</keyword>
<keyword evidence="4" id="KW-0238">DNA-binding</keyword>
<dbReference type="SUPFAM" id="SSF88946">
    <property type="entry name" value="Sigma2 domain of RNA polymerase sigma factors"/>
    <property type="match status" value="1"/>
</dbReference>
<name>A0A3A3ZHH1_9ACTN</name>
<dbReference type="InterPro" id="IPR013324">
    <property type="entry name" value="RNA_pol_sigma_r3/r4-like"/>
</dbReference>
<dbReference type="PANTHER" id="PTHR43133">
    <property type="entry name" value="RNA POLYMERASE ECF-TYPE SIGMA FACTO"/>
    <property type="match status" value="1"/>
</dbReference>
<dbReference type="Gene3D" id="1.10.10.10">
    <property type="entry name" value="Winged helix-like DNA-binding domain superfamily/Winged helix DNA-binding domain"/>
    <property type="match status" value="1"/>
</dbReference>
<dbReference type="Pfam" id="PF04542">
    <property type="entry name" value="Sigma70_r2"/>
    <property type="match status" value="1"/>
</dbReference>
<gene>
    <name evidence="8" type="ORF">D5H78_13125</name>
</gene>
<evidence type="ECO:0000256" key="3">
    <source>
        <dbReference type="ARBA" id="ARBA00023082"/>
    </source>
</evidence>
<dbReference type="CDD" id="cd06171">
    <property type="entry name" value="Sigma70_r4"/>
    <property type="match status" value="1"/>
</dbReference>
<dbReference type="PANTHER" id="PTHR43133:SF50">
    <property type="entry name" value="ECF RNA POLYMERASE SIGMA FACTOR SIGM"/>
    <property type="match status" value="1"/>
</dbReference>
<dbReference type="GO" id="GO:0016987">
    <property type="term" value="F:sigma factor activity"/>
    <property type="evidence" value="ECO:0007669"/>
    <property type="project" value="UniProtKB-KW"/>
</dbReference>
<keyword evidence="3" id="KW-0731">Sigma factor</keyword>
<dbReference type="InterPro" id="IPR039425">
    <property type="entry name" value="RNA_pol_sigma-70-like"/>
</dbReference>
<evidence type="ECO:0000259" key="7">
    <source>
        <dbReference type="Pfam" id="PF08281"/>
    </source>
</evidence>
<evidence type="ECO:0000313" key="8">
    <source>
        <dbReference type="EMBL" id="RJK94770.1"/>
    </source>
</evidence>
<keyword evidence="9" id="KW-1185">Reference proteome</keyword>
<dbReference type="Gene3D" id="1.10.1740.10">
    <property type="match status" value="1"/>
</dbReference>
<dbReference type="OrthoDB" id="3678480at2"/>
<dbReference type="NCBIfam" id="TIGR02937">
    <property type="entry name" value="sigma70-ECF"/>
    <property type="match status" value="1"/>
</dbReference>
<evidence type="ECO:0000256" key="5">
    <source>
        <dbReference type="ARBA" id="ARBA00023163"/>
    </source>
</evidence>
<evidence type="ECO:0000313" key="9">
    <source>
        <dbReference type="Proteomes" id="UP000265614"/>
    </source>
</evidence>
<dbReference type="InterPro" id="IPR014284">
    <property type="entry name" value="RNA_pol_sigma-70_dom"/>
</dbReference>
<proteinExistence type="inferred from homology"/>
<comment type="caution">
    <text evidence="8">The sequence shown here is derived from an EMBL/GenBank/DDBJ whole genome shotgun (WGS) entry which is preliminary data.</text>
</comment>
<dbReference type="Proteomes" id="UP000265614">
    <property type="component" value="Unassembled WGS sequence"/>
</dbReference>